<dbReference type="Pfam" id="PF00082">
    <property type="entry name" value="Peptidase_S8"/>
    <property type="match status" value="1"/>
</dbReference>
<evidence type="ECO:0000256" key="3">
    <source>
        <dbReference type="ARBA" id="ARBA00022525"/>
    </source>
</evidence>
<evidence type="ECO:0000256" key="6">
    <source>
        <dbReference type="ARBA" id="ARBA00022801"/>
    </source>
</evidence>
<evidence type="ECO:0000256" key="4">
    <source>
        <dbReference type="ARBA" id="ARBA00022670"/>
    </source>
</evidence>
<feature type="compositionally biased region" description="Basic and acidic residues" evidence="10">
    <location>
        <begin position="246"/>
        <end position="264"/>
    </location>
</feature>
<feature type="active site" description="Charge relay system" evidence="8">
    <location>
        <position position="581"/>
    </location>
</feature>
<feature type="signal peptide" evidence="11">
    <location>
        <begin position="1"/>
        <end position="30"/>
    </location>
</feature>
<keyword evidence="15" id="KW-1185">Reference proteome</keyword>
<keyword evidence="5 11" id="KW-0732">Signal</keyword>
<dbReference type="InterPro" id="IPR003137">
    <property type="entry name" value="PA_domain"/>
</dbReference>
<gene>
    <name evidence="14" type="ORF">ACFSW4_13955</name>
</gene>
<dbReference type="RefSeq" id="WP_377330034.1">
    <property type="nucleotide sequence ID" value="NZ_JBHUMZ010000049.1"/>
</dbReference>
<dbReference type="SUPFAM" id="SSF52025">
    <property type="entry name" value="PA domain"/>
    <property type="match status" value="1"/>
</dbReference>
<sequence>MKEVRYLSKKAWLVFLSVMMLLAMSSPIQASPEGYKEVNLSSVDGKISQDLLPKGAKMDEKVEVIIQFDGDPVLKEFTKAKKQGYKMSQKAQKEHAKGLNNKKKNAKALIAHNNGKVIDSFEKIYNGLYAQVERGDLNKLSKLDEVAAIYPVKPVELHNDTSVPFIGAPDVWEKVVDGVNITGEGISVAIIDTGIDYTHASFGGEGTTEAYQSNDPDVVEEDTFPTAKVVGGWDFVGTEYDAGSDDPEKRIPKPDADPLDEHGHGTHVGATVAGLEVEGEVGQGVAPDAELYAYKVFGAGGSTAVTAQALEKAMDPNGDGDVSDHVDVVNMSLGSPYGHPNDPSAEAANLAVEAGVVVVASAGNSGDVPYITGSPAVADKAISVAASVDDGIVVGAIEVNSPESIAGQYEAVEGAITTPLSESGDITNDAVYVGQGCSADEYLDNPEGKIALIDRGTCSFTEKLQKALDNGAVAGIVANNAEGAPIVMGGDPVDLPGVMVSKATGNSIKDALANGETVEVSLSDEIKIAKPQLADTITDFSSKGPGRGDIGFKPEISAPGYSISSAAVGSGNGATQMSGTSMAAPHVAGVAALLKQLRPDWNAEEIKSLMMNTTTTIEDLEGKVYPLSRQGAGRVQVDVAAETTSVAYPQAISLGYMPIEDETTKQKNETVTITNKGDESKTYNISWENRFGDQSGAVEVDLPEQLTVEAGKKEKLRVDFTIDANQVGTNGLQELDGYIVLEGNGETLRVPYQAVLEKMSRVDANSNNKSIKLTNKGNLDSQVDFFSFGEEDVAETGTHYDVRAVGARSEEGVTEFVVTSEDSWESPNMIEYDIYIDSDMDGVEDSILFNIDLGVLSGGDATGDQVSVLYDLASGAMTPLYYIDLGGSYNDNYMGLPVDNSYAGIEGEFQYKVVGFDGLTESYDENDGGWIKHNTNEQQVELEYTTEVLANSKKDIPVDAKEKSSLLMIQNAELPYSNIKVNK</sequence>
<evidence type="ECO:0000259" key="12">
    <source>
        <dbReference type="Pfam" id="PF00082"/>
    </source>
</evidence>
<dbReference type="CDD" id="cd07474">
    <property type="entry name" value="Peptidases_S8_subtilisin_Vpr-like"/>
    <property type="match status" value="1"/>
</dbReference>
<evidence type="ECO:0000256" key="1">
    <source>
        <dbReference type="ARBA" id="ARBA00011073"/>
    </source>
</evidence>
<dbReference type="Gene3D" id="3.40.50.200">
    <property type="entry name" value="Peptidase S8/S53 domain"/>
    <property type="match status" value="1"/>
</dbReference>
<feature type="domain" description="Peptidase S8/S53" evidence="12">
    <location>
        <begin position="183"/>
        <end position="633"/>
    </location>
</feature>
<dbReference type="InterPro" id="IPR050131">
    <property type="entry name" value="Peptidase_S8_subtilisin-like"/>
</dbReference>
<dbReference type="InterPro" id="IPR015500">
    <property type="entry name" value="Peptidase_S8_subtilisin-rel"/>
</dbReference>
<dbReference type="Gene3D" id="3.50.30.30">
    <property type="match status" value="1"/>
</dbReference>
<protein>
    <submittedName>
        <fullName evidence="14">S8 family serine peptidase</fullName>
    </submittedName>
</protein>
<dbReference type="CDD" id="cd04818">
    <property type="entry name" value="PA_subtilisin_1"/>
    <property type="match status" value="1"/>
</dbReference>
<accession>A0ABW5QDA2</accession>
<keyword evidence="6 8" id="KW-0378">Hydrolase</keyword>
<dbReference type="PANTHER" id="PTHR43806">
    <property type="entry name" value="PEPTIDASE S8"/>
    <property type="match status" value="1"/>
</dbReference>
<dbReference type="InterPro" id="IPR036852">
    <property type="entry name" value="Peptidase_S8/S53_dom_sf"/>
</dbReference>
<dbReference type="InterPro" id="IPR000209">
    <property type="entry name" value="Peptidase_S8/S53_dom"/>
</dbReference>
<dbReference type="Pfam" id="PF02225">
    <property type="entry name" value="PA"/>
    <property type="match status" value="1"/>
</dbReference>
<feature type="region of interest" description="Disordered" evidence="10">
    <location>
        <begin position="240"/>
        <end position="264"/>
    </location>
</feature>
<dbReference type="EMBL" id="JBHUMZ010000049">
    <property type="protein sequence ID" value="MFD2639969.1"/>
    <property type="molecule type" value="Genomic_DNA"/>
</dbReference>
<evidence type="ECO:0000256" key="2">
    <source>
        <dbReference type="ARBA" id="ARBA00022512"/>
    </source>
</evidence>
<dbReference type="PROSITE" id="PS51892">
    <property type="entry name" value="SUBTILASE"/>
    <property type="match status" value="1"/>
</dbReference>
<dbReference type="PROSITE" id="PS00138">
    <property type="entry name" value="SUBTILASE_SER"/>
    <property type="match status" value="1"/>
</dbReference>
<evidence type="ECO:0000256" key="10">
    <source>
        <dbReference type="SAM" id="MobiDB-lite"/>
    </source>
</evidence>
<keyword evidence="2" id="KW-0134">Cell wall</keyword>
<keyword evidence="3" id="KW-0964">Secreted</keyword>
<feature type="active site" description="Charge relay system" evidence="8">
    <location>
        <position position="264"/>
    </location>
</feature>
<reference evidence="15" key="1">
    <citation type="journal article" date="2019" name="Int. J. Syst. Evol. Microbiol.">
        <title>The Global Catalogue of Microorganisms (GCM) 10K type strain sequencing project: providing services to taxonomists for standard genome sequencing and annotation.</title>
        <authorList>
            <consortium name="The Broad Institute Genomics Platform"/>
            <consortium name="The Broad Institute Genome Sequencing Center for Infectious Disease"/>
            <person name="Wu L."/>
            <person name="Ma J."/>
        </authorList>
    </citation>
    <scope>NUCLEOTIDE SEQUENCE [LARGE SCALE GENOMIC DNA]</scope>
    <source>
        <strain evidence="15">TISTR 1571</strain>
    </source>
</reference>
<evidence type="ECO:0000256" key="5">
    <source>
        <dbReference type="ARBA" id="ARBA00022729"/>
    </source>
</evidence>
<evidence type="ECO:0000313" key="14">
    <source>
        <dbReference type="EMBL" id="MFD2639969.1"/>
    </source>
</evidence>
<name>A0ABW5QDA2_9BACI</name>
<evidence type="ECO:0000256" key="8">
    <source>
        <dbReference type="PROSITE-ProRule" id="PRU01240"/>
    </source>
</evidence>
<feature type="domain" description="PA" evidence="13">
    <location>
        <begin position="431"/>
        <end position="508"/>
    </location>
</feature>
<evidence type="ECO:0000259" key="13">
    <source>
        <dbReference type="Pfam" id="PF02225"/>
    </source>
</evidence>
<keyword evidence="4 8" id="KW-0645">Protease</keyword>
<comment type="caution">
    <text evidence="14">The sequence shown here is derived from an EMBL/GenBank/DDBJ whole genome shotgun (WGS) entry which is preliminary data.</text>
</comment>
<evidence type="ECO:0000313" key="15">
    <source>
        <dbReference type="Proteomes" id="UP001597452"/>
    </source>
</evidence>
<evidence type="ECO:0000256" key="11">
    <source>
        <dbReference type="SAM" id="SignalP"/>
    </source>
</evidence>
<evidence type="ECO:0000256" key="9">
    <source>
        <dbReference type="RuleBase" id="RU003355"/>
    </source>
</evidence>
<organism evidence="14 15">
    <name type="scientific">Piscibacillus salipiscarius</name>
    <dbReference type="NCBI Taxonomy" id="299480"/>
    <lineage>
        <taxon>Bacteria</taxon>
        <taxon>Bacillati</taxon>
        <taxon>Bacillota</taxon>
        <taxon>Bacilli</taxon>
        <taxon>Bacillales</taxon>
        <taxon>Bacillaceae</taxon>
        <taxon>Piscibacillus</taxon>
    </lineage>
</organism>
<dbReference type="PANTHER" id="PTHR43806:SF65">
    <property type="entry name" value="SERINE PROTEASE APRX"/>
    <property type="match status" value="1"/>
</dbReference>
<evidence type="ECO:0000256" key="7">
    <source>
        <dbReference type="ARBA" id="ARBA00022825"/>
    </source>
</evidence>
<dbReference type="PRINTS" id="PR00723">
    <property type="entry name" value="SUBTILISIN"/>
</dbReference>
<dbReference type="SUPFAM" id="SSF52743">
    <property type="entry name" value="Subtilisin-like"/>
    <property type="match status" value="1"/>
</dbReference>
<keyword evidence="7 8" id="KW-0720">Serine protease</keyword>
<dbReference type="InterPro" id="IPR046450">
    <property type="entry name" value="PA_dom_sf"/>
</dbReference>
<dbReference type="InterPro" id="IPR023827">
    <property type="entry name" value="Peptidase_S8_Asp-AS"/>
</dbReference>
<feature type="chain" id="PRO_5046519660" evidence="11">
    <location>
        <begin position="31"/>
        <end position="983"/>
    </location>
</feature>
<comment type="similarity">
    <text evidence="1 8 9">Belongs to the peptidase S8 family.</text>
</comment>
<dbReference type="InterPro" id="IPR023828">
    <property type="entry name" value="Peptidase_S8_Ser-AS"/>
</dbReference>
<proteinExistence type="inferred from homology"/>
<feature type="active site" description="Charge relay system" evidence="8">
    <location>
        <position position="192"/>
    </location>
</feature>
<dbReference type="InterPro" id="IPR034213">
    <property type="entry name" value="S8_Vpr-like"/>
</dbReference>
<dbReference type="Proteomes" id="UP001597452">
    <property type="component" value="Unassembled WGS sequence"/>
</dbReference>
<dbReference type="PROSITE" id="PS00136">
    <property type="entry name" value="SUBTILASE_ASP"/>
    <property type="match status" value="1"/>
</dbReference>